<sequence>MRAGKRRHQGGFTYLGVLFLLVLLGLGLAGTGETWTIASRRAREKELLWTGNQYARAIRAYYMQSPGTRQYPSQLEDLLEDRRFPQPRRHLRQLYNDPMTRDRFDVVMSDTGRIAGVRSHSDDTPMKQDNFPARFRDFRGSTHYSDWLFIPDNLPGAPTKPQAAGATPGAPGTPGTDTTATPGSPATATSTTADTGTPGSASPVAAAPSGQPAAAAPGAPGTQAAPAAPPVPVRPGPVIQIRR</sequence>
<feature type="compositionally biased region" description="Low complexity" evidence="1">
    <location>
        <begin position="155"/>
        <end position="226"/>
    </location>
</feature>
<keyword evidence="3" id="KW-1185">Reference proteome</keyword>
<accession>A0ABS1JH56</accession>
<evidence type="ECO:0000256" key="1">
    <source>
        <dbReference type="SAM" id="MobiDB-lite"/>
    </source>
</evidence>
<feature type="region of interest" description="Disordered" evidence="1">
    <location>
        <begin position="153"/>
        <end position="243"/>
    </location>
</feature>
<reference evidence="2 3" key="1">
    <citation type="journal article" date="2017" name="Int. J. Syst. Evol. Microbiol.">
        <title>Ramlibacter alkalitolerans sp. nov., alkali-tolerant bacterium isolated from soil of ginseng.</title>
        <authorList>
            <person name="Lee D.H."/>
            <person name="Cha C.J."/>
        </authorList>
    </citation>
    <scope>NUCLEOTIDE SEQUENCE [LARGE SCALE GENOMIC DNA]</scope>
    <source>
        <strain evidence="2 3">KACC 19305</strain>
    </source>
</reference>
<evidence type="ECO:0000313" key="3">
    <source>
        <dbReference type="Proteomes" id="UP000622707"/>
    </source>
</evidence>
<gene>
    <name evidence="2" type="ORF">JI746_00390</name>
</gene>
<name>A0ABS1JH56_9BURK</name>
<dbReference type="RefSeq" id="WP_201686803.1">
    <property type="nucleotide sequence ID" value="NZ_JAEQND010000001.1"/>
</dbReference>
<dbReference type="EMBL" id="JAEQND010000001">
    <property type="protein sequence ID" value="MBL0423551.1"/>
    <property type="molecule type" value="Genomic_DNA"/>
</dbReference>
<organism evidence="2 3">
    <name type="scientific">Ramlibacter alkalitolerans</name>
    <dbReference type="NCBI Taxonomy" id="2039631"/>
    <lineage>
        <taxon>Bacteria</taxon>
        <taxon>Pseudomonadati</taxon>
        <taxon>Pseudomonadota</taxon>
        <taxon>Betaproteobacteria</taxon>
        <taxon>Burkholderiales</taxon>
        <taxon>Comamonadaceae</taxon>
        <taxon>Ramlibacter</taxon>
    </lineage>
</organism>
<comment type="caution">
    <text evidence="2">The sequence shown here is derived from an EMBL/GenBank/DDBJ whole genome shotgun (WGS) entry which is preliminary data.</text>
</comment>
<protein>
    <submittedName>
        <fullName evidence="2">Type II secretion system protein</fullName>
    </submittedName>
</protein>
<dbReference type="Proteomes" id="UP000622707">
    <property type="component" value="Unassembled WGS sequence"/>
</dbReference>
<proteinExistence type="predicted"/>
<evidence type="ECO:0000313" key="2">
    <source>
        <dbReference type="EMBL" id="MBL0423551.1"/>
    </source>
</evidence>